<accession>A0A2Z5N4W9</accession>
<protein>
    <submittedName>
        <fullName evidence="2">Uncharacterized protein</fullName>
    </submittedName>
</protein>
<dbReference type="AlphaFoldDB" id="A0A2Z5N4W9"/>
<keyword evidence="1" id="KW-1133">Transmembrane helix</keyword>
<reference evidence="2 3" key="1">
    <citation type="journal article" date="2018" name="ISME J.">
        <title>Involvement of Burkholderiaceae and sulfurous volatiles in disease-suppressive soils.</title>
        <authorList>
            <person name="Carrion V.J."/>
            <person name="Cordovez V."/>
            <person name="Tyc O."/>
            <person name="Etalo D.W."/>
            <person name="de Bruijn I."/>
            <person name="de Jager V.C."/>
            <person name="Medema M.H."/>
            <person name="Eberl L."/>
            <person name="Raaijmakers J.M."/>
        </authorList>
    </citation>
    <scope>NUCLEOTIDE SEQUENCE [LARGE SCALE GENOMIC DNA]</scope>
    <source>
        <strain evidence="3">mHSR5</strain>
    </source>
</reference>
<name>A0A2Z5N4W9_BURPY</name>
<evidence type="ECO:0000313" key="3">
    <source>
        <dbReference type="Proteomes" id="UP000253104"/>
    </source>
</evidence>
<proteinExistence type="predicted"/>
<dbReference type="EMBL" id="CP024903">
    <property type="protein sequence ID" value="AXF23988.1"/>
    <property type="molecule type" value="Genomic_DNA"/>
</dbReference>
<dbReference type="Proteomes" id="UP000253104">
    <property type="component" value="Chromosome mHSR5_B"/>
</dbReference>
<dbReference type="OrthoDB" id="9131292at2"/>
<evidence type="ECO:0000256" key="1">
    <source>
        <dbReference type="SAM" id="Phobius"/>
    </source>
</evidence>
<sequence>MQAVRHFHLELRHASVPTYVASYVFPILLLAYEVLRVGRWIAEYGMNFMNFRFMGYEFLLMLVFVALQVGFECVFLIAAWISRNHDFEHRVANLLAGLGCSLVVIGFDLALQYGL</sequence>
<dbReference type="RefSeq" id="WP_114180381.1">
    <property type="nucleotide sequence ID" value="NZ_CP024903.1"/>
</dbReference>
<gene>
    <name evidence="2" type="ORF">CUJ89_26920</name>
</gene>
<evidence type="ECO:0000313" key="2">
    <source>
        <dbReference type="EMBL" id="AXF23988.1"/>
    </source>
</evidence>
<feature type="transmembrane region" description="Helical" evidence="1">
    <location>
        <begin position="58"/>
        <end position="81"/>
    </location>
</feature>
<feature type="transmembrane region" description="Helical" evidence="1">
    <location>
        <begin position="93"/>
        <end position="111"/>
    </location>
</feature>
<keyword evidence="1" id="KW-0472">Membrane</keyword>
<feature type="transmembrane region" description="Helical" evidence="1">
    <location>
        <begin position="20"/>
        <end position="38"/>
    </location>
</feature>
<keyword evidence="1" id="KW-0812">Transmembrane</keyword>
<organism evidence="2 3">
    <name type="scientific">Burkholderia pyrrocinia</name>
    <name type="common">Pseudomonas pyrrocinia</name>
    <dbReference type="NCBI Taxonomy" id="60550"/>
    <lineage>
        <taxon>Bacteria</taxon>
        <taxon>Pseudomonadati</taxon>
        <taxon>Pseudomonadota</taxon>
        <taxon>Betaproteobacteria</taxon>
        <taxon>Burkholderiales</taxon>
        <taxon>Burkholderiaceae</taxon>
        <taxon>Burkholderia</taxon>
        <taxon>Burkholderia cepacia complex</taxon>
    </lineage>
</organism>